<feature type="compositionally biased region" description="Basic residues" evidence="4">
    <location>
        <begin position="754"/>
        <end position="765"/>
    </location>
</feature>
<feature type="region of interest" description="Disordered" evidence="4">
    <location>
        <begin position="1059"/>
        <end position="1084"/>
    </location>
</feature>
<feature type="transmembrane region" description="Helical" evidence="5">
    <location>
        <begin position="85"/>
        <end position="107"/>
    </location>
</feature>
<feature type="region of interest" description="Disordered" evidence="4">
    <location>
        <begin position="737"/>
        <end position="811"/>
    </location>
</feature>
<dbReference type="InterPro" id="IPR050734">
    <property type="entry name" value="PIH1/Kintoun_subfamily"/>
</dbReference>
<gene>
    <name evidence="7" type="ORF">GPM918_LOCUS3437</name>
    <name evidence="8" type="ORF">SRO942_LOCUS3437</name>
</gene>
<feature type="compositionally biased region" description="Basic residues" evidence="4">
    <location>
        <begin position="977"/>
        <end position="995"/>
    </location>
</feature>
<evidence type="ECO:0000256" key="5">
    <source>
        <dbReference type="SAM" id="Phobius"/>
    </source>
</evidence>
<dbReference type="PANTHER" id="PTHR22997:SF3">
    <property type="entry name" value="PROTEIN KINTOUN"/>
    <property type="match status" value="1"/>
</dbReference>
<keyword evidence="5" id="KW-0812">Transmembrane</keyword>
<sequence>MGSAIVLLYLVYYCLSCIPVYGVFEKCRQTGWHGFIPVWSTWILNKIVDLPWFWLIIYYIPIIGNIPTVIIQMHRLSKAFGRSNWFTVGLVLIQIVFMTILCLNKHYRYSPNKNRNQFIKKIDKMNDVIERKVENMEETILNKKKIKDLELTNDEVNRFTDAFKNPEFRKLFNEYAEEISDPKNRELYEKEIESIENQRGMNVTFIHPNPGHVLKTILNGTRKCFINIATNINVEKPSYEKEQGNQKDNNNNNSHLLKQRTGGMHWNLPHCLAPPRDDFDNKSIPCTVYDIVYHPDTYRMAETNKNFMQMIEESALDSIENNFKCKLDRNNIKRPKLKFKGVPNPTIIRKKNDNFIEEQQINNHENNIDTNNNENLSNFPQKSQTNVENHKVIISSHKPISTSNGVSSIIQELVSDHPLSSNDGYTIPTYKIIHRGEFDMQDLVQNTSIVQAKSTRPKELIVEIDLPLCNTSNNVDLDVYEKSLHIHCEKPKYDLTLNLPYPVRENDSHAKFDKKQRKLIITLAVIKEKDLIVNLSATESSTQVEYIEENKEDETNHIINNEKEAVIEQKPLNVDTTNYSSIPFDFKQGVSHIALVLHLKNVDKSSIDIINDGKHVYIKLCSLGEGYFPLSHQLYLNFDNDQEQHVLEPNGITINHSSENVVVILKKAVNNDLVKFQAGVNQQQQQLETKYFISSPISKPPLTTETESTSLSTIAHEPVPSESNVFVECEQKPYLSKTDPLLSTTKKQEELKMHDKKPNKKKARRMAREAQHAQVEAAGTTTTTSDGENETVLLSPPSNNTQDVPSITNRNLKSDITNKLQRMKFEQHPHESTPHSPEHHLQDEKKDKLSDMPTLLHPPFYRRHTSESSVDDEHLPNELKLKGILKYSLKNRSLSESDYNADLSGDFQFNSSNVFESTNDSSELDLSSSGSINNNTNTPSDSACTTPNCVNVKHVTFSNQVVSKTFKPNGPVSGMRKSSHNQRKNKNRQRQRKRRDSASQSSDGDAEPANTDASTKVTTTTTESIANGIDGDITLRKLSESSDDDTNEKVVDMTMKELRLQEKSNQDDDDSNDNDDDMQDDDNTVLKSNETCEQVPYKNPVTFESVLSWRAAGNMDDSTTKTKSAVQLTNPLIFELDN</sequence>
<dbReference type="PROSITE" id="PS51203">
    <property type="entry name" value="CS"/>
    <property type="match status" value="1"/>
</dbReference>
<proteinExistence type="inferred from homology"/>
<evidence type="ECO:0000313" key="9">
    <source>
        <dbReference type="Proteomes" id="UP000663829"/>
    </source>
</evidence>
<feature type="compositionally biased region" description="Acidic residues" evidence="4">
    <location>
        <begin position="1067"/>
        <end position="1083"/>
    </location>
</feature>
<evidence type="ECO:0000259" key="6">
    <source>
        <dbReference type="PROSITE" id="PS51203"/>
    </source>
</evidence>
<feature type="region of interest" description="Disordered" evidence="4">
    <location>
        <begin position="962"/>
        <end position="1024"/>
    </location>
</feature>
<dbReference type="InterPro" id="IPR041442">
    <property type="entry name" value="PIH1D1/2/3_CS-like"/>
</dbReference>
<dbReference type="Proteomes" id="UP000681722">
    <property type="component" value="Unassembled WGS sequence"/>
</dbReference>
<evidence type="ECO:0000313" key="8">
    <source>
        <dbReference type="EMBL" id="CAF3584436.1"/>
    </source>
</evidence>
<reference evidence="7" key="1">
    <citation type="submission" date="2021-02" db="EMBL/GenBank/DDBJ databases">
        <authorList>
            <person name="Nowell W R."/>
        </authorList>
    </citation>
    <scope>NUCLEOTIDE SEQUENCE</scope>
</reference>
<dbReference type="PANTHER" id="PTHR22997">
    <property type="entry name" value="PIH1 DOMAIN-CONTAINING PROTEIN 1"/>
    <property type="match status" value="1"/>
</dbReference>
<evidence type="ECO:0000256" key="3">
    <source>
        <dbReference type="HAMAP-Rule" id="MF_03069"/>
    </source>
</evidence>
<feature type="compositionally biased region" description="Low complexity" evidence="4">
    <location>
        <begin position="1011"/>
        <end position="1022"/>
    </location>
</feature>
<dbReference type="Pfam" id="PF18201">
    <property type="entry name" value="PIH1_CS"/>
    <property type="match status" value="1"/>
</dbReference>
<keyword evidence="9" id="KW-1185">Reference proteome</keyword>
<dbReference type="InterPro" id="IPR007052">
    <property type="entry name" value="CS_dom"/>
</dbReference>
<evidence type="ECO:0000256" key="2">
    <source>
        <dbReference type="ARBA" id="ARBA00024190"/>
    </source>
</evidence>
<comment type="function">
    <text evidence="3">Required for cytoplasmic pre-assembly of axonemal dyneins, thereby playing a central role in motility in cilia and flagella. Involved in pre-assembly of dynein arm complexes in the cytoplasm before intraflagellar transport loads them for the ciliary compartment.</text>
</comment>
<evidence type="ECO:0000256" key="1">
    <source>
        <dbReference type="ARBA" id="ARBA00022490"/>
    </source>
</evidence>
<feature type="region of interest" description="Disordered" evidence="4">
    <location>
        <begin position="826"/>
        <end position="852"/>
    </location>
</feature>
<comment type="similarity">
    <text evidence="3">Belongs to the PIH1 family. Kintoun subfamily.</text>
</comment>
<comment type="subcellular location">
    <subcellularLocation>
        <location evidence="3">Cytoplasm</location>
    </subcellularLocation>
    <subcellularLocation>
        <location evidence="2">Dynein axonemal particle</location>
    </subcellularLocation>
</comment>
<dbReference type="GO" id="GO:0070286">
    <property type="term" value="P:axonemal dynein complex assembly"/>
    <property type="evidence" value="ECO:0007669"/>
    <property type="project" value="UniProtKB-UniRule"/>
</dbReference>
<dbReference type="GO" id="GO:0060285">
    <property type="term" value="P:cilium-dependent cell motility"/>
    <property type="evidence" value="ECO:0007669"/>
    <property type="project" value="UniProtKB-UniRule"/>
</dbReference>
<dbReference type="OrthoDB" id="546764at2759"/>
<protein>
    <recommendedName>
        <fullName evidence="3">Protein kintoun</fullName>
    </recommendedName>
    <alternativeName>
        <fullName evidence="3">Dynein assembly factor 2, axonemal homolog</fullName>
    </alternativeName>
</protein>
<evidence type="ECO:0000313" key="7">
    <source>
        <dbReference type="EMBL" id="CAF0799529.1"/>
    </source>
</evidence>
<dbReference type="Pfam" id="PF18936">
    <property type="entry name" value="DUF5684"/>
    <property type="match status" value="1"/>
</dbReference>
<dbReference type="CDD" id="cd00298">
    <property type="entry name" value="ACD_sHsps_p23-like"/>
    <property type="match status" value="1"/>
</dbReference>
<feature type="transmembrane region" description="Helical" evidence="5">
    <location>
        <begin position="7"/>
        <end position="24"/>
    </location>
</feature>
<name>A0A813SES9_9BILA</name>
<feature type="compositionally biased region" description="Polar residues" evidence="4">
    <location>
        <begin position="796"/>
        <end position="811"/>
    </location>
</feature>
<feature type="domain" description="CS" evidence="6">
    <location>
        <begin position="444"/>
        <end position="545"/>
    </location>
</feature>
<organism evidence="7 9">
    <name type="scientific">Didymodactylos carnosus</name>
    <dbReference type="NCBI Taxonomy" id="1234261"/>
    <lineage>
        <taxon>Eukaryota</taxon>
        <taxon>Metazoa</taxon>
        <taxon>Spiralia</taxon>
        <taxon>Gnathifera</taxon>
        <taxon>Rotifera</taxon>
        <taxon>Eurotatoria</taxon>
        <taxon>Bdelloidea</taxon>
        <taxon>Philodinida</taxon>
        <taxon>Philodinidae</taxon>
        <taxon>Didymodactylos</taxon>
    </lineage>
</organism>
<feature type="transmembrane region" description="Helical" evidence="5">
    <location>
        <begin position="52"/>
        <end position="73"/>
    </location>
</feature>
<dbReference type="GO" id="GO:0120293">
    <property type="term" value="C:dynein axonemal particle"/>
    <property type="evidence" value="ECO:0007669"/>
    <property type="project" value="UniProtKB-SubCell"/>
</dbReference>
<feature type="compositionally biased region" description="Low complexity" evidence="4">
    <location>
        <begin position="916"/>
        <end position="940"/>
    </location>
</feature>
<dbReference type="InterPro" id="IPR034727">
    <property type="entry name" value="Kintoun"/>
</dbReference>
<keyword evidence="5" id="KW-1133">Transmembrane helix</keyword>
<dbReference type="Pfam" id="PF08190">
    <property type="entry name" value="PIH1"/>
    <property type="match status" value="1"/>
</dbReference>
<dbReference type="Proteomes" id="UP000663829">
    <property type="component" value="Unassembled WGS sequence"/>
</dbReference>
<comment type="caution">
    <text evidence="7">The sequence shown here is derived from an EMBL/GenBank/DDBJ whole genome shotgun (WGS) entry which is preliminary data.</text>
</comment>
<dbReference type="HAMAP" id="MF_03069">
    <property type="entry name" value="Kintoun"/>
    <property type="match status" value="1"/>
</dbReference>
<dbReference type="InterPro" id="IPR043739">
    <property type="entry name" value="DUF5684"/>
</dbReference>
<keyword evidence="1 3" id="KW-0963">Cytoplasm</keyword>
<feature type="compositionally biased region" description="Basic and acidic residues" evidence="4">
    <location>
        <begin position="826"/>
        <end position="850"/>
    </location>
</feature>
<feature type="region of interest" description="Disordered" evidence="4">
    <location>
        <begin position="916"/>
        <end position="945"/>
    </location>
</feature>
<accession>A0A813SES9</accession>
<evidence type="ECO:0000256" key="4">
    <source>
        <dbReference type="SAM" id="MobiDB-lite"/>
    </source>
</evidence>
<dbReference type="EMBL" id="CAJNOQ010000425">
    <property type="protein sequence ID" value="CAF0799529.1"/>
    <property type="molecule type" value="Genomic_DNA"/>
</dbReference>
<dbReference type="InterPro" id="IPR012981">
    <property type="entry name" value="PIH1_N"/>
</dbReference>
<dbReference type="EMBL" id="CAJOBC010000425">
    <property type="protein sequence ID" value="CAF3584436.1"/>
    <property type="molecule type" value="Genomic_DNA"/>
</dbReference>
<dbReference type="AlphaFoldDB" id="A0A813SES9"/>
<keyword evidence="5" id="KW-0472">Membrane</keyword>